<dbReference type="SUPFAM" id="SSF52540">
    <property type="entry name" value="P-loop containing nucleoside triphosphate hydrolases"/>
    <property type="match status" value="1"/>
</dbReference>
<evidence type="ECO:0000256" key="1">
    <source>
        <dbReference type="PROSITE-ProRule" id="PRU00283"/>
    </source>
</evidence>
<comment type="similarity">
    <text evidence="1">Belongs to the TRAFAC class myosin-kinesin ATPase superfamily. Kinesin family.</text>
</comment>
<dbReference type="InterPro" id="IPR027640">
    <property type="entry name" value="Kinesin-like_fam"/>
</dbReference>
<protein>
    <recommendedName>
        <fullName evidence="3">Kinesin motor domain-containing protein</fullName>
    </recommendedName>
</protein>
<dbReference type="GO" id="GO:0005871">
    <property type="term" value="C:kinesin complex"/>
    <property type="evidence" value="ECO:0007669"/>
    <property type="project" value="TreeGrafter"/>
</dbReference>
<dbReference type="GO" id="GO:0016887">
    <property type="term" value="F:ATP hydrolysis activity"/>
    <property type="evidence" value="ECO:0007669"/>
    <property type="project" value="TreeGrafter"/>
</dbReference>
<comment type="caution">
    <text evidence="1">Lacks conserved residue(s) required for the propagation of feature annotation.</text>
</comment>
<proteinExistence type="inferred from homology"/>
<dbReference type="GO" id="GO:0007018">
    <property type="term" value="P:microtubule-based movement"/>
    <property type="evidence" value="ECO:0007669"/>
    <property type="project" value="InterPro"/>
</dbReference>
<dbReference type="AlphaFoldDB" id="A0A7S0GDK0"/>
<dbReference type="GO" id="GO:0003777">
    <property type="term" value="F:microtubule motor activity"/>
    <property type="evidence" value="ECO:0007669"/>
    <property type="project" value="InterPro"/>
</dbReference>
<evidence type="ECO:0000256" key="2">
    <source>
        <dbReference type="SAM" id="MobiDB-lite"/>
    </source>
</evidence>
<feature type="region of interest" description="Disordered" evidence="2">
    <location>
        <begin position="87"/>
        <end position="121"/>
    </location>
</feature>
<feature type="compositionally biased region" description="Polar residues" evidence="2">
    <location>
        <begin position="98"/>
        <end position="121"/>
    </location>
</feature>
<name>A0A7S0GDK0_9STRA</name>
<evidence type="ECO:0000313" key="4">
    <source>
        <dbReference type="EMBL" id="CAD8413209.1"/>
    </source>
</evidence>
<dbReference type="Pfam" id="PF00225">
    <property type="entry name" value="Kinesin"/>
    <property type="match status" value="1"/>
</dbReference>
<organism evidence="4">
    <name type="scientific">Proboscia inermis</name>
    <dbReference type="NCBI Taxonomy" id="420281"/>
    <lineage>
        <taxon>Eukaryota</taxon>
        <taxon>Sar</taxon>
        <taxon>Stramenopiles</taxon>
        <taxon>Ochrophyta</taxon>
        <taxon>Bacillariophyta</taxon>
        <taxon>Coscinodiscophyceae</taxon>
        <taxon>Rhizosoleniophycidae</taxon>
        <taxon>Rhizosoleniales</taxon>
        <taxon>Rhizosoleniaceae</taxon>
        <taxon>Proboscia</taxon>
    </lineage>
</organism>
<dbReference type="PANTHER" id="PTHR24115">
    <property type="entry name" value="KINESIN-RELATED"/>
    <property type="match status" value="1"/>
</dbReference>
<dbReference type="EMBL" id="HBEL01019861">
    <property type="protein sequence ID" value="CAD8413209.1"/>
    <property type="molecule type" value="Transcribed_RNA"/>
</dbReference>
<dbReference type="GO" id="GO:0005874">
    <property type="term" value="C:microtubule"/>
    <property type="evidence" value="ECO:0007669"/>
    <property type="project" value="TreeGrafter"/>
</dbReference>
<dbReference type="InterPro" id="IPR001752">
    <property type="entry name" value="Kinesin_motor_dom"/>
</dbReference>
<sequence length="121" mass="13509">MKPITGELDSELDKSLLVLKECLQSLSNVSVQLAPFRESQPTRLLQNSLAPNEKYTSLRNLETECVMLVNVSPYARLERGTLNSLRYGQKYGTRGKATPSSEGTQSFRYTSRPASPQTPSR</sequence>
<dbReference type="GO" id="GO:0005524">
    <property type="term" value="F:ATP binding"/>
    <property type="evidence" value="ECO:0007669"/>
    <property type="project" value="InterPro"/>
</dbReference>
<dbReference type="GO" id="GO:0008017">
    <property type="term" value="F:microtubule binding"/>
    <property type="evidence" value="ECO:0007669"/>
    <property type="project" value="InterPro"/>
</dbReference>
<feature type="domain" description="Kinesin motor" evidence="3">
    <location>
        <begin position="1"/>
        <end position="94"/>
    </location>
</feature>
<reference evidence="4" key="1">
    <citation type="submission" date="2021-01" db="EMBL/GenBank/DDBJ databases">
        <authorList>
            <person name="Corre E."/>
            <person name="Pelletier E."/>
            <person name="Niang G."/>
            <person name="Scheremetjew M."/>
            <person name="Finn R."/>
            <person name="Kale V."/>
            <person name="Holt S."/>
            <person name="Cochrane G."/>
            <person name="Meng A."/>
            <person name="Brown T."/>
            <person name="Cohen L."/>
        </authorList>
    </citation>
    <scope>NUCLEOTIDE SEQUENCE</scope>
    <source>
        <strain evidence="4">CCAP1064/1</strain>
    </source>
</reference>
<dbReference type="Gene3D" id="1.20.58.980">
    <property type="match status" value="1"/>
</dbReference>
<evidence type="ECO:0000259" key="3">
    <source>
        <dbReference type="PROSITE" id="PS50067"/>
    </source>
</evidence>
<dbReference type="PROSITE" id="PS50067">
    <property type="entry name" value="KINESIN_MOTOR_2"/>
    <property type="match status" value="1"/>
</dbReference>
<gene>
    <name evidence="4" type="ORF">PINE0816_LOCUS9339</name>
</gene>
<dbReference type="InterPro" id="IPR027417">
    <property type="entry name" value="P-loop_NTPase"/>
</dbReference>
<accession>A0A7S0GDK0</accession>